<dbReference type="SMART" id="SM00369">
    <property type="entry name" value="LRR_TYP"/>
    <property type="match status" value="4"/>
</dbReference>
<keyword evidence="2" id="KW-0677">Repeat</keyword>
<evidence type="ECO:0000313" key="4">
    <source>
        <dbReference type="Proteomes" id="UP000507470"/>
    </source>
</evidence>
<dbReference type="AlphaFoldDB" id="A0A6J8E8S4"/>
<protein>
    <recommendedName>
        <fullName evidence="5">LRRNT domain-containing protein</fullName>
    </recommendedName>
</protein>
<dbReference type="Gene3D" id="3.80.10.10">
    <property type="entry name" value="Ribonuclease Inhibitor"/>
    <property type="match status" value="2"/>
</dbReference>
<dbReference type="EMBL" id="CACVKT020008542">
    <property type="protein sequence ID" value="CAC5416022.1"/>
    <property type="molecule type" value="Genomic_DNA"/>
</dbReference>
<dbReference type="Proteomes" id="UP000507470">
    <property type="component" value="Unassembled WGS sequence"/>
</dbReference>
<dbReference type="OrthoDB" id="2013775at2759"/>
<dbReference type="PROSITE" id="PS51450">
    <property type="entry name" value="LRR"/>
    <property type="match status" value="2"/>
</dbReference>
<keyword evidence="4" id="KW-1185">Reference proteome</keyword>
<dbReference type="SUPFAM" id="SSF52058">
    <property type="entry name" value="L domain-like"/>
    <property type="match status" value="1"/>
</dbReference>
<gene>
    <name evidence="3" type="ORF">MCOR_48658</name>
</gene>
<dbReference type="InterPro" id="IPR032675">
    <property type="entry name" value="LRR_dom_sf"/>
</dbReference>
<dbReference type="PANTHER" id="PTHR45712:SF22">
    <property type="entry name" value="INSULIN-LIKE GROWTH FACTOR-BINDING PROTEIN COMPLEX ACID LABILE SUBUNIT"/>
    <property type="match status" value="1"/>
</dbReference>
<dbReference type="PANTHER" id="PTHR45712">
    <property type="entry name" value="AGAP008170-PA"/>
    <property type="match status" value="1"/>
</dbReference>
<name>A0A6J8E8S4_MYTCO</name>
<keyword evidence="1" id="KW-0433">Leucine-rich repeat</keyword>
<dbReference type="InterPro" id="IPR001611">
    <property type="entry name" value="Leu-rich_rpt"/>
</dbReference>
<dbReference type="InterPro" id="IPR050333">
    <property type="entry name" value="SLRP"/>
</dbReference>
<accession>A0A6J8E8S4</accession>
<sequence length="365" mass="40893">MFCLIPGRCLWSAHSYWSKYSPEGINYNLDDTENGMWSDDNRPYLPNSWSSSCSGCTCRYEGVSVVELGKCTNSMSVTALTISDNVTAETFPVTATSINFLGCTFTNISEDTFTNITGLTKLSIRQSGLTFMPDVSKSQITTLNLIDNSITLDSKYKGTLPDTIEYLALTNNKIHWLPPGFINGSNLRLVSLGGNEFVNFPAASLGEIPNIMYFGIESNQLTKISSNHLLPLNISTFVHLNLSNNGIQYVQRGAFNQMQNLKILELHGNTISHIPKGVFEGLKELIHLDLHHNKLEKLTSESFIDLEKLIEFRLHSQNPAMTTIMFDSMINIGKALKYLFISQNELTHLPHQVFMEANFTELIEL</sequence>
<dbReference type="GO" id="GO:0005615">
    <property type="term" value="C:extracellular space"/>
    <property type="evidence" value="ECO:0007669"/>
    <property type="project" value="TreeGrafter"/>
</dbReference>
<reference evidence="3 4" key="1">
    <citation type="submission" date="2020-06" db="EMBL/GenBank/DDBJ databases">
        <authorList>
            <person name="Li R."/>
            <person name="Bekaert M."/>
        </authorList>
    </citation>
    <scope>NUCLEOTIDE SEQUENCE [LARGE SCALE GENOMIC DNA]</scope>
    <source>
        <strain evidence="4">wild</strain>
    </source>
</reference>
<dbReference type="InterPro" id="IPR003591">
    <property type="entry name" value="Leu-rich_rpt_typical-subtyp"/>
</dbReference>
<evidence type="ECO:0008006" key="5">
    <source>
        <dbReference type="Google" id="ProtNLM"/>
    </source>
</evidence>
<organism evidence="3 4">
    <name type="scientific">Mytilus coruscus</name>
    <name type="common">Sea mussel</name>
    <dbReference type="NCBI Taxonomy" id="42192"/>
    <lineage>
        <taxon>Eukaryota</taxon>
        <taxon>Metazoa</taxon>
        <taxon>Spiralia</taxon>
        <taxon>Lophotrochozoa</taxon>
        <taxon>Mollusca</taxon>
        <taxon>Bivalvia</taxon>
        <taxon>Autobranchia</taxon>
        <taxon>Pteriomorphia</taxon>
        <taxon>Mytilida</taxon>
        <taxon>Mytiloidea</taxon>
        <taxon>Mytilidae</taxon>
        <taxon>Mytilinae</taxon>
        <taxon>Mytilus</taxon>
    </lineage>
</organism>
<proteinExistence type="predicted"/>
<evidence type="ECO:0000256" key="1">
    <source>
        <dbReference type="ARBA" id="ARBA00022614"/>
    </source>
</evidence>
<evidence type="ECO:0000256" key="2">
    <source>
        <dbReference type="ARBA" id="ARBA00022737"/>
    </source>
</evidence>
<dbReference type="Pfam" id="PF13855">
    <property type="entry name" value="LRR_8"/>
    <property type="match status" value="1"/>
</dbReference>
<evidence type="ECO:0000313" key="3">
    <source>
        <dbReference type="EMBL" id="CAC5416022.1"/>
    </source>
</evidence>